<dbReference type="GO" id="GO:0006508">
    <property type="term" value="P:proteolysis"/>
    <property type="evidence" value="ECO:0007669"/>
    <property type="project" value="UniProtKB-KW"/>
</dbReference>
<dbReference type="RefSeq" id="WP_138403482.1">
    <property type="nucleotide sequence ID" value="NZ_VBSP01000001.1"/>
</dbReference>
<gene>
    <name evidence="12" type="primary">pip</name>
    <name evidence="12" type="ORF">FEZ33_00835</name>
</gene>
<dbReference type="EC" id="3.4.11.5" evidence="8 10"/>
<dbReference type="InterPro" id="IPR029058">
    <property type="entry name" value="AB_hydrolase_fold"/>
</dbReference>
<dbReference type="NCBIfam" id="TIGR01249">
    <property type="entry name" value="pro_imino_pep_1"/>
    <property type="match status" value="1"/>
</dbReference>
<keyword evidence="5 8" id="KW-0963">Cytoplasm</keyword>
<evidence type="ECO:0000256" key="2">
    <source>
        <dbReference type="ARBA" id="ARBA00004496"/>
    </source>
</evidence>
<evidence type="ECO:0000256" key="5">
    <source>
        <dbReference type="ARBA" id="ARBA00022490"/>
    </source>
</evidence>
<keyword evidence="4 8" id="KW-0031">Aminopeptidase</keyword>
<reference evidence="12 13" key="1">
    <citation type="submission" date="2019-05" db="EMBL/GenBank/DDBJ databases">
        <title>The metagenome of a microbial culture collection derived from dairy environment covers the genomic content of the human microbiome.</title>
        <authorList>
            <person name="Roder T."/>
            <person name="Wuthrich D."/>
            <person name="Sattari Z."/>
            <person name="Von Ah U."/>
            <person name="Bar C."/>
            <person name="Ronchi F."/>
            <person name="Macpherson A.J."/>
            <person name="Ganal-Vonarburg S.C."/>
            <person name="Bruggmann R."/>
            <person name="Vergeres G."/>
        </authorList>
    </citation>
    <scope>NUCLEOTIDE SEQUENCE [LARGE SCALE GENOMIC DNA]</scope>
    <source>
        <strain evidence="12 13">FAM 24227</strain>
    </source>
</reference>
<proteinExistence type="inferred from homology"/>
<evidence type="ECO:0000256" key="7">
    <source>
        <dbReference type="ARBA" id="ARBA00022801"/>
    </source>
</evidence>
<keyword evidence="6 8" id="KW-0645">Protease</keyword>
<evidence type="ECO:0000256" key="4">
    <source>
        <dbReference type="ARBA" id="ARBA00022438"/>
    </source>
</evidence>
<evidence type="ECO:0000256" key="9">
    <source>
        <dbReference type="PIRSR" id="PIRSR006431-1"/>
    </source>
</evidence>
<evidence type="ECO:0000256" key="6">
    <source>
        <dbReference type="ARBA" id="ARBA00022670"/>
    </source>
</evidence>
<dbReference type="InterPro" id="IPR000073">
    <property type="entry name" value="AB_hydrolase_1"/>
</dbReference>
<accession>A0A5R9EH97</accession>
<dbReference type="EMBL" id="VBSP01000001">
    <property type="protein sequence ID" value="TLQ49560.1"/>
    <property type="molecule type" value="Genomic_DNA"/>
</dbReference>
<dbReference type="PIRSF" id="PIRSF006431">
    <property type="entry name" value="Pept_S33"/>
    <property type="match status" value="1"/>
</dbReference>
<sequence length="312" mass="35449">MTLGYLNTPVNESYHIDVTDGHSLYVEECGNPEGIPVVFLHGGPGGAISEKSRRFFNPEKYRIILFDQRGTGRSKPLLSLENNTVDASVEDLEVIRLHCHIDSWIVFGGSYGSTLALAYAIKYQEKVKHLVLRGIFLGRQADIDWLFKFGASEFYPAEFEQYKSFIAEDKQSDLISAYYDLMTQGSKEEREAAAQQWNIWESSLVLHKPVKQEVSLVKPGDLSLGLLEAHYFKHHMFWDDDNYLPNHISVLKDIPIHIVHGRYDVDCRVSGAYELQQQLPHASLEIVEEAGHSPFEDNMMSALLNIMDTIAK</sequence>
<evidence type="ECO:0000256" key="8">
    <source>
        <dbReference type="PIRNR" id="PIRNR006431"/>
    </source>
</evidence>
<feature type="active site" description="Nucleophile" evidence="9">
    <location>
        <position position="110"/>
    </location>
</feature>
<comment type="subcellular location">
    <subcellularLocation>
        <location evidence="2 8">Cytoplasm</location>
    </subcellularLocation>
</comment>
<feature type="domain" description="AB hydrolase-1" evidence="11">
    <location>
        <begin position="36"/>
        <end position="298"/>
    </location>
</feature>
<dbReference type="PRINTS" id="PR00111">
    <property type="entry name" value="ABHYDROLASE"/>
</dbReference>
<evidence type="ECO:0000313" key="13">
    <source>
        <dbReference type="Proteomes" id="UP000306420"/>
    </source>
</evidence>
<dbReference type="AlphaFoldDB" id="A0A5R9EH97"/>
<dbReference type="InterPro" id="IPR005944">
    <property type="entry name" value="Pro_iminopeptidase"/>
</dbReference>
<organism evidence="12 13">
    <name type="scientific">Ruoffia tabacinasalis</name>
    <dbReference type="NCBI Taxonomy" id="87458"/>
    <lineage>
        <taxon>Bacteria</taxon>
        <taxon>Bacillati</taxon>
        <taxon>Bacillota</taxon>
        <taxon>Bacilli</taxon>
        <taxon>Lactobacillales</taxon>
        <taxon>Aerococcaceae</taxon>
        <taxon>Ruoffia</taxon>
    </lineage>
</organism>
<evidence type="ECO:0000256" key="1">
    <source>
        <dbReference type="ARBA" id="ARBA00001585"/>
    </source>
</evidence>
<dbReference type="SUPFAM" id="SSF53474">
    <property type="entry name" value="alpha/beta-Hydrolases"/>
    <property type="match status" value="1"/>
</dbReference>
<dbReference type="PRINTS" id="PR00793">
    <property type="entry name" value="PROAMNOPTASE"/>
</dbReference>
<evidence type="ECO:0000259" key="11">
    <source>
        <dbReference type="Pfam" id="PF00561"/>
    </source>
</evidence>
<evidence type="ECO:0000256" key="3">
    <source>
        <dbReference type="ARBA" id="ARBA00010088"/>
    </source>
</evidence>
<comment type="catalytic activity">
    <reaction evidence="1 8 10">
        <text>Release of N-terminal proline from a peptide.</text>
        <dbReference type="EC" id="3.4.11.5"/>
    </reaction>
</comment>
<evidence type="ECO:0000313" key="12">
    <source>
        <dbReference type="EMBL" id="TLQ49560.1"/>
    </source>
</evidence>
<dbReference type="GO" id="GO:0004177">
    <property type="term" value="F:aminopeptidase activity"/>
    <property type="evidence" value="ECO:0007669"/>
    <property type="project" value="UniProtKB-UniRule"/>
</dbReference>
<dbReference type="GO" id="GO:0005737">
    <property type="term" value="C:cytoplasm"/>
    <property type="evidence" value="ECO:0007669"/>
    <property type="project" value="UniProtKB-SubCell"/>
</dbReference>
<name>A0A5R9EH97_9LACT</name>
<dbReference type="PANTHER" id="PTHR43722">
    <property type="entry name" value="PROLINE IMINOPEPTIDASE"/>
    <property type="match status" value="1"/>
</dbReference>
<comment type="caution">
    <text evidence="12">The sequence shown here is derived from an EMBL/GenBank/DDBJ whole genome shotgun (WGS) entry which is preliminary data.</text>
</comment>
<dbReference type="PANTHER" id="PTHR43722:SF1">
    <property type="entry name" value="PROLINE IMINOPEPTIDASE"/>
    <property type="match status" value="1"/>
</dbReference>
<dbReference type="Gene3D" id="3.40.50.1820">
    <property type="entry name" value="alpha/beta hydrolase"/>
    <property type="match status" value="1"/>
</dbReference>
<keyword evidence="7 8" id="KW-0378">Hydrolase</keyword>
<dbReference type="Proteomes" id="UP000306420">
    <property type="component" value="Unassembled WGS sequence"/>
</dbReference>
<dbReference type="InterPro" id="IPR002410">
    <property type="entry name" value="Peptidase_S33"/>
</dbReference>
<dbReference type="OrthoDB" id="9775557at2"/>
<evidence type="ECO:0000256" key="10">
    <source>
        <dbReference type="RuleBase" id="RU003421"/>
    </source>
</evidence>
<dbReference type="Pfam" id="PF00561">
    <property type="entry name" value="Abhydrolase_1"/>
    <property type="match status" value="1"/>
</dbReference>
<feature type="active site" evidence="9">
    <location>
        <position position="264"/>
    </location>
</feature>
<feature type="active site" description="Proton donor" evidence="9">
    <location>
        <position position="292"/>
    </location>
</feature>
<comment type="similarity">
    <text evidence="3 8 10">Belongs to the peptidase S33 family.</text>
</comment>
<protein>
    <recommendedName>
        <fullName evidence="8 10">Proline iminopeptidase</fullName>
        <shortName evidence="8">PIP</shortName>
        <ecNumber evidence="8 10">3.4.11.5</ecNumber>
    </recommendedName>
    <alternativeName>
        <fullName evidence="8">Prolyl aminopeptidase</fullName>
    </alternativeName>
</protein>